<sequence length="164" mass="18618">MSTWLIVVLIFAAVLSPIAWIVPSRRQRYQMHLRKIALHAGIRVRIETFELLGTKNSAIAYRVMREADDKGPVHRFRLGHCARLDKEEIQYRGDEFVSGWVWLEAPSPALDDGQEASLKTLLKVLPEDTLIFEAGTAALTLWWRENGTPEQVEALAVQLAELNV</sequence>
<gene>
    <name evidence="1" type="ORF">BTA35_0207950</name>
</gene>
<comment type="caution">
    <text evidence="1">The sequence shown here is derived from an EMBL/GenBank/DDBJ whole genome shotgun (WGS) entry which is preliminary data.</text>
</comment>
<name>A0A1T1HDH8_OCELI</name>
<dbReference type="AlphaFoldDB" id="A0A1T1HDH8"/>
<accession>A0A1T1HDH8</accession>
<evidence type="ECO:0000313" key="2">
    <source>
        <dbReference type="Proteomes" id="UP000190064"/>
    </source>
</evidence>
<organism evidence="1 2">
    <name type="scientific">Oceanospirillum linum</name>
    <dbReference type="NCBI Taxonomy" id="966"/>
    <lineage>
        <taxon>Bacteria</taxon>
        <taxon>Pseudomonadati</taxon>
        <taxon>Pseudomonadota</taxon>
        <taxon>Gammaproteobacteria</taxon>
        <taxon>Oceanospirillales</taxon>
        <taxon>Oceanospirillaceae</taxon>
        <taxon>Oceanospirillum</taxon>
    </lineage>
</organism>
<evidence type="ECO:0000313" key="1">
    <source>
        <dbReference type="EMBL" id="OOV87911.1"/>
    </source>
</evidence>
<keyword evidence="2" id="KW-1185">Reference proteome</keyword>
<dbReference type="EMBL" id="MTSD02000002">
    <property type="protein sequence ID" value="OOV87911.1"/>
    <property type="molecule type" value="Genomic_DNA"/>
</dbReference>
<protein>
    <recommendedName>
        <fullName evidence="3">Preprotein translocase subunit YajC</fullName>
    </recommendedName>
</protein>
<dbReference type="STRING" id="966.BTA35_0207950"/>
<dbReference type="RefSeq" id="WP_078319264.1">
    <property type="nucleotide sequence ID" value="NZ_FXTS01000012.1"/>
</dbReference>
<reference evidence="1" key="1">
    <citation type="submission" date="2017-02" db="EMBL/GenBank/DDBJ databases">
        <title>Draft Genome Sequence of the Salt Water Bacterium Oceanospirillum linum ATCC 11336.</title>
        <authorList>
            <person name="Trachtenberg A.M."/>
            <person name="Carney J.G."/>
            <person name="Linnane J.D."/>
            <person name="Rheaume B.A."/>
            <person name="Pitts N.L."/>
            <person name="Mykles D.L."/>
            <person name="Maclea K.S."/>
        </authorList>
    </citation>
    <scope>NUCLEOTIDE SEQUENCE [LARGE SCALE GENOMIC DNA]</scope>
    <source>
        <strain evidence="1">ATCC 11336</strain>
    </source>
</reference>
<proteinExistence type="predicted"/>
<evidence type="ECO:0008006" key="3">
    <source>
        <dbReference type="Google" id="ProtNLM"/>
    </source>
</evidence>
<dbReference type="Proteomes" id="UP000190064">
    <property type="component" value="Unassembled WGS sequence"/>
</dbReference>